<evidence type="ECO:0008006" key="3">
    <source>
        <dbReference type="Google" id="ProtNLM"/>
    </source>
</evidence>
<dbReference type="AlphaFoldDB" id="A0AAU9J3A6"/>
<accession>A0AAU9J3A6</accession>
<evidence type="ECO:0000313" key="1">
    <source>
        <dbReference type="EMBL" id="CAG9315144.1"/>
    </source>
</evidence>
<evidence type="ECO:0000313" key="2">
    <source>
        <dbReference type="Proteomes" id="UP001162131"/>
    </source>
</evidence>
<gene>
    <name evidence="1" type="ORF">BSTOLATCC_MIC12918</name>
</gene>
<sequence length="152" mass="17226">MQNDVRIIQLYGRNKTPVEGLSPRRKRSYKITANAKLCKTSKPVTPITSRSPIYPTSDENRYLSPSLFRCGELLIPIISSPQVQKSNAQIVKKLQSFKKIGYQTSKNIRKDARNDISIASFRVKHSTSRIKQLLDAKTLISQNEILSTASNY</sequence>
<organism evidence="1 2">
    <name type="scientific">Blepharisma stoltei</name>
    <dbReference type="NCBI Taxonomy" id="1481888"/>
    <lineage>
        <taxon>Eukaryota</taxon>
        <taxon>Sar</taxon>
        <taxon>Alveolata</taxon>
        <taxon>Ciliophora</taxon>
        <taxon>Postciliodesmatophora</taxon>
        <taxon>Heterotrichea</taxon>
        <taxon>Heterotrichida</taxon>
        <taxon>Blepharismidae</taxon>
        <taxon>Blepharisma</taxon>
    </lineage>
</organism>
<name>A0AAU9J3A6_9CILI</name>
<keyword evidence="2" id="KW-1185">Reference proteome</keyword>
<comment type="caution">
    <text evidence="1">The sequence shown here is derived from an EMBL/GenBank/DDBJ whole genome shotgun (WGS) entry which is preliminary data.</text>
</comment>
<dbReference type="EMBL" id="CAJZBQ010000013">
    <property type="protein sequence ID" value="CAG9315144.1"/>
    <property type="molecule type" value="Genomic_DNA"/>
</dbReference>
<proteinExistence type="predicted"/>
<dbReference type="Proteomes" id="UP001162131">
    <property type="component" value="Unassembled WGS sequence"/>
</dbReference>
<protein>
    <recommendedName>
        <fullName evidence="3">Ribosomal protein S13</fullName>
    </recommendedName>
</protein>
<reference evidence="1" key="1">
    <citation type="submission" date="2021-09" db="EMBL/GenBank/DDBJ databases">
        <authorList>
            <consortium name="AG Swart"/>
            <person name="Singh M."/>
            <person name="Singh A."/>
            <person name="Seah K."/>
            <person name="Emmerich C."/>
        </authorList>
    </citation>
    <scope>NUCLEOTIDE SEQUENCE</scope>
    <source>
        <strain evidence="1">ATCC30299</strain>
    </source>
</reference>